<dbReference type="GO" id="GO:0016301">
    <property type="term" value="F:kinase activity"/>
    <property type="evidence" value="ECO:0007669"/>
    <property type="project" value="UniProtKB-KW"/>
</dbReference>
<dbReference type="Proteomes" id="UP000628448">
    <property type="component" value="Unassembled WGS sequence"/>
</dbReference>
<evidence type="ECO:0000256" key="2">
    <source>
        <dbReference type="ARBA" id="ARBA00022679"/>
    </source>
</evidence>
<protein>
    <submittedName>
        <fullName evidence="5">Sugar kinase</fullName>
    </submittedName>
</protein>
<dbReference type="RefSeq" id="WP_196991270.1">
    <property type="nucleotide sequence ID" value="NZ_JADWYR010000002.1"/>
</dbReference>
<proteinExistence type="inferred from homology"/>
<gene>
    <name evidence="5" type="ORF">I5907_13085</name>
</gene>
<dbReference type="PANTHER" id="PTHR43320">
    <property type="entry name" value="SUGAR KINASE"/>
    <property type="match status" value="1"/>
</dbReference>
<organism evidence="5 6">
    <name type="scientific">Panacibacter microcysteis</name>
    <dbReference type="NCBI Taxonomy" id="2793269"/>
    <lineage>
        <taxon>Bacteria</taxon>
        <taxon>Pseudomonadati</taxon>
        <taxon>Bacteroidota</taxon>
        <taxon>Chitinophagia</taxon>
        <taxon>Chitinophagales</taxon>
        <taxon>Chitinophagaceae</taxon>
        <taxon>Panacibacter</taxon>
    </lineage>
</organism>
<dbReference type="SUPFAM" id="SSF53613">
    <property type="entry name" value="Ribokinase-like"/>
    <property type="match status" value="1"/>
</dbReference>
<keyword evidence="3 5" id="KW-0418">Kinase</keyword>
<accession>A0A931GUX7</accession>
<keyword evidence="2" id="KW-0808">Transferase</keyword>
<dbReference type="InterPro" id="IPR029056">
    <property type="entry name" value="Ribokinase-like"/>
</dbReference>
<evidence type="ECO:0000256" key="3">
    <source>
        <dbReference type="ARBA" id="ARBA00022777"/>
    </source>
</evidence>
<evidence type="ECO:0000313" key="6">
    <source>
        <dbReference type="Proteomes" id="UP000628448"/>
    </source>
</evidence>
<dbReference type="Pfam" id="PF00294">
    <property type="entry name" value="PfkB"/>
    <property type="match status" value="1"/>
</dbReference>
<keyword evidence="6" id="KW-1185">Reference proteome</keyword>
<dbReference type="EMBL" id="JADWYR010000002">
    <property type="protein sequence ID" value="MBG9377171.1"/>
    <property type="molecule type" value="Genomic_DNA"/>
</dbReference>
<evidence type="ECO:0000313" key="5">
    <source>
        <dbReference type="EMBL" id="MBG9377171.1"/>
    </source>
</evidence>
<sequence>MKKVFCFGEILLRMSPALQGVWINDAAMPVYMGGAELNVANALARWNIPVQYCSAAPRNYLTEEMIQHLQQQGIDTSPFIYSGRRVGVYLLPQGTDLKNAGVIYDRANSSFSELQPGTINWHELLKDVSWFHFSAISPALNADVAAVCKEALEVAAGMNITVSVDLNYRAKLWQYGIQPTEVMPQLVQYCNLVMGNIWSANSLLGTKLDEALISDKSKEAYLEHATITSAAIMRLFPGCAAVANTFRFDAGAGIHYYATLNDQYNQYKSAAYNIAHVVDKVGSGDCFMAGLIYGNCTGSNPQETINFAAAAATGKMLEKGDATKQTIDAVINRIQYD</sequence>
<dbReference type="AlphaFoldDB" id="A0A931GUX7"/>
<dbReference type="PANTHER" id="PTHR43320:SF2">
    <property type="entry name" value="2-DEHYDRO-3-DEOXYGLUCONOKINASE_2-DEHYDRO-3-DEOXYGALACTONOKINASE"/>
    <property type="match status" value="1"/>
</dbReference>
<reference evidence="5" key="1">
    <citation type="submission" date="2020-11" db="EMBL/GenBank/DDBJ databases">
        <title>Bacterial whole genome sequence for Panacibacter sp. DH6.</title>
        <authorList>
            <person name="Le V."/>
            <person name="Ko S."/>
            <person name="Ahn C.-Y."/>
            <person name="Oh H.-M."/>
        </authorList>
    </citation>
    <scope>NUCLEOTIDE SEQUENCE</scope>
    <source>
        <strain evidence="5">DH6</strain>
    </source>
</reference>
<feature type="domain" description="Carbohydrate kinase PfkB" evidence="4">
    <location>
        <begin position="1"/>
        <end position="323"/>
    </location>
</feature>
<comment type="caution">
    <text evidence="5">The sequence shown here is derived from an EMBL/GenBank/DDBJ whole genome shotgun (WGS) entry which is preliminary data.</text>
</comment>
<dbReference type="InterPro" id="IPR052700">
    <property type="entry name" value="Carb_kinase_PfkB-like"/>
</dbReference>
<comment type="similarity">
    <text evidence="1">Belongs to the carbohydrate kinase PfkB family.</text>
</comment>
<dbReference type="Gene3D" id="3.40.1190.20">
    <property type="match status" value="1"/>
</dbReference>
<evidence type="ECO:0000256" key="1">
    <source>
        <dbReference type="ARBA" id="ARBA00010688"/>
    </source>
</evidence>
<dbReference type="CDD" id="cd01166">
    <property type="entry name" value="KdgK"/>
    <property type="match status" value="1"/>
</dbReference>
<evidence type="ECO:0000259" key="4">
    <source>
        <dbReference type="Pfam" id="PF00294"/>
    </source>
</evidence>
<dbReference type="InterPro" id="IPR011611">
    <property type="entry name" value="PfkB_dom"/>
</dbReference>
<name>A0A931GUX7_9BACT</name>